<dbReference type="PANTHER" id="PTHR43394">
    <property type="entry name" value="ATP-DEPENDENT PERMEASE MDL1, MITOCHONDRIAL"/>
    <property type="match status" value="1"/>
</dbReference>
<protein>
    <submittedName>
        <fullName evidence="8">ABC transporter ATP-binding protein</fullName>
    </submittedName>
</protein>
<evidence type="ECO:0000313" key="8">
    <source>
        <dbReference type="EMBL" id="MBU3877446.1"/>
    </source>
</evidence>
<evidence type="ECO:0000256" key="3">
    <source>
        <dbReference type="ARBA" id="ARBA00022989"/>
    </source>
</evidence>
<sequence length="815" mass="90550">MKKLFKYMGMYWKAMIAILAVLIVQAYCDLSLPAYTSDIVNVGIQQGGINESIPDAIAQKDMDKLLLFVNADETKTVKSAYELKKKDTGFDYDGAVYVLKEKVKEDEKKSEKVSKILGKPMLFVSGIESGSDTTKKMEDSMRENMKSSIQKAADEQKKAAAQQVEDAAAAQMSDEMKAAIAANPQMAAQMQAQQDQAVQQVEEEIQKKIDEQLKKIDDADIFELFGMIPEEQRVEVIDKMSEQMDDMPETMVEQAATVYIKSAYSNLKMDTDHIQNSYILSTGGKMLALAFLGMIASVLVGFIASRVGASAGRDLRGQVFRKVVGFSNNEFDHFSTASLITRSTNDIQQIQMLIVMLLRMVLYAPIMAIGGIYKVFHTNVSMSWIIGLAVLLIGLVILVLFTVAMPKFKILQKLVDKLNLVTREILTGLSVIRAFSTEKHEEERFDMANRDLTRTNLFVNRAMTFMMPVMMVIMNGISVLIVWTGAHGISDGQMQVGDMMAFIQYTMQIIFSFLMLCMISIMLPRAAVSADRVDEVLKSETMIHDPKEPKAFPEKINGVLKFDHVSFRYPGASEDVLHDITFEARPGETTAIIGSTGSGKSTLVNLIPRFYDVTEGEITLDGMDIRDIRQHELRAKLGYVPQKGVLFSGDIASNIMFGNPDGSDEEMIEAARIAQATEFIDEKPSKYESSISQGGSNVSGGQKQRLSIARAIANHPDIFIFDDSFSALDYKTDVTLRRALKENTADSTVVIVAQRISTILHAEQIIVLDDGQVAGIGTHKELLKNCEVYQQIAASQLSEEELKADMEGKEENSHE</sequence>
<keyword evidence="8" id="KW-0547">Nucleotide-binding</keyword>
<dbReference type="InterPro" id="IPR017871">
    <property type="entry name" value="ABC_transporter-like_CS"/>
</dbReference>
<dbReference type="CDD" id="cd18548">
    <property type="entry name" value="ABC_6TM_Tm287_like"/>
    <property type="match status" value="1"/>
</dbReference>
<accession>A0ABS6D7N1</accession>
<dbReference type="GO" id="GO:0005524">
    <property type="term" value="F:ATP binding"/>
    <property type="evidence" value="ECO:0007669"/>
    <property type="project" value="UniProtKB-KW"/>
</dbReference>
<evidence type="ECO:0000313" key="9">
    <source>
        <dbReference type="Proteomes" id="UP000723714"/>
    </source>
</evidence>
<proteinExistence type="predicted"/>
<evidence type="ECO:0000259" key="7">
    <source>
        <dbReference type="PROSITE" id="PS50929"/>
    </source>
</evidence>
<dbReference type="InterPro" id="IPR003593">
    <property type="entry name" value="AAA+_ATPase"/>
</dbReference>
<dbReference type="PROSITE" id="PS50929">
    <property type="entry name" value="ABC_TM1F"/>
    <property type="match status" value="1"/>
</dbReference>
<dbReference type="InterPro" id="IPR003439">
    <property type="entry name" value="ABC_transporter-like_ATP-bd"/>
</dbReference>
<dbReference type="RefSeq" id="WP_216243959.1">
    <property type="nucleotide sequence ID" value="NZ_JABACJ020000018.1"/>
</dbReference>
<reference evidence="8 9" key="1">
    <citation type="submission" date="2021-06" db="EMBL/GenBank/DDBJ databases">
        <title>Faecalicatena sp. nov. isolated from porcine feces.</title>
        <authorList>
            <person name="Oh B.S."/>
            <person name="Lee J.H."/>
        </authorList>
    </citation>
    <scope>NUCLEOTIDE SEQUENCE [LARGE SCALE GENOMIC DNA]</scope>
    <source>
        <strain evidence="8 9">AGMB00832</strain>
    </source>
</reference>
<dbReference type="Proteomes" id="UP000723714">
    <property type="component" value="Unassembled WGS sequence"/>
</dbReference>
<feature type="transmembrane region" description="Helical" evidence="5">
    <location>
        <begin position="462"/>
        <end position="483"/>
    </location>
</feature>
<dbReference type="SMART" id="SM00382">
    <property type="entry name" value="AAA"/>
    <property type="match status" value="1"/>
</dbReference>
<organism evidence="8 9">
    <name type="scientific">Faecalicatena faecalis</name>
    <dbReference type="NCBI Taxonomy" id="2726362"/>
    <lineage>
        <taxon>Bacteria</taxon>
        <taxon>Bacillati</taxon>
        <taxon>Bacillota</taxon>
        <taxon>Clostridia</taxon>
        <taxon>Lachnospirales</taxon>
        <taxon>Lachnospiraceae</taxon>
        <taxon>Faecalicatena</taxon>
    </lineage>
</organism>
<dbReference type="InterPro" id="IPR011527">
    <property type="entry name" value="ABC1_TM_dom"/>
</dbReference>
<evidence type="ECO:0000259" key="6">
    <source>
        <dbReference type="PROSITE" id="PS50893"/>
    </source>
</evidence>
<dbReference type="InterPro" id="IPR039421">
    <property type="entry name" value="Type_1_exporter"/>
</dbReference>
<feature type="transmembrane region" description="Helical" evidence="5">
    <location>
        <begin position="352"/>
        <end position="376"/>
    </location>
</feature>
<evidence type="ECO:0000256" key="4">
    <source>
        <dbReference type="ARBA" id="ARBA00023136"/>
    </source>
</evidence>
<comment type="subcellular location">
    <subcellularLocation>
        <location evidence="1">Membrane</location>
        <topology evidence="1">Multi-pass membrane protein</topology>
    </subcellularLocation>
</comment>
<gene>
    <name evidence="8" type="ORF">HGO97_016705</name>
</gene>
<feature type="transmembrane region" description="Helical" evidence="5">
    <location>
        <begin position="286"/>
        <end position="304"/>
    </location>
</feature>
<dbReference type="Pfam" id="PF00005">
    <property type="entry name" value="ABC_tran"/>
    <property type="match status" value="1"/>
</dbReference>
<dbReference type="PROSITE" id="PS50893">
    <property type="entry name" value="ABC_TRANSPORTER_2"/>
    <property type="match status" value="1"/>
</dbReference>
<feature type="transmembrane region" description="Helical" evidence="5">
    <location>
        <begin position="382"/>
        <end position="404"/>
    </location>
</feature>
<dbReference type="EMBL" id="JABACJ020000018">
    <property type="protein sequence ID" value="MBU3877446.1"/>
    <property type="molecule type" value="Genomic_DNA"/>
</dbReference>
<feature type="domain" description="ABC transmembrane type-1" evidence="7">
    <location>
        <begin position="250"/>
        <end position="525"/>
    </location>
</feature>
<dbReference type="PROSITE" id="PS00211">
    <property type="entry name" value="ABC_TRANSPORTER_1"/>
    <property type="match status" value="1"/>
</dbReference>
<evidence type="ECO:0000256" key="1">
    <source>
        <dbReference type="ARBA" id="ARBA00004141"/>
    </source>
</evidence>
<evidence type="ECO:0000256" key="5">
    <source>
        <dbReference type="SAM" id="Phobius"/>
    </source>
</evidence>
<keyword evidence="2 5" id="KW-0812">Transmembrane</keyword>
<dbReference type="PANTHER" id="PTHR43394:SF1">
    <property type="entry name" value="ATP-BINDING CASSETTE SUB-FAMILY B MEMBER 10, MITOCHONDRIAL"/>
    <property type="match status" value="1"/>
</dbReference>
<keyword evidence="8" id="KW-0067">ATP-binding</keyword>
<keyword evidence="4 5" id="KW-0472">Membrane</keyword>
<evidence type="ECO:0000256" key="2">
    <source>
        <dbReference type="ARBA" id="ARBA00022692"/>
    </source>
</evidence>
<dbReference type="Pfam" id="PF00664">
    <property type="entry name" value="ABC_membrane"/>
    <property type="match status" value="1"/>
</dbReference>
<name>A0ABS6D7N1_9FIRM</name>
<keyword evidence="9" id="KW-1185">Reference proteome</keyword>
<feature type="domain" description="ABC transporter" evidence="6">
    <location>
        <begin position="560"/>
        <end position="795"/>
    </location>
</feature>
<feature type="transmembrane region" description="Helical" evidence="5">
    <location>
        <begin position="503"/>
        <end position="523"/>
    </location>
</feature>
<comment type="caution">
    <text evidence="8">The sequence shown here is derived from an EMBL/GenBank/DDBJ whole genome shotgun (WGS) entry which is preliminary data.</text>
</comment>
<keyword evidence="3 5" id="KW-1133">Transmembrane helix</keyword>